<organism evidence="4 5">
    <name type="scientific">Oceanicella actignis</name>
    <dbReference type="NCBI Taxonomy" id="1189325"/>
    <lineage>
        <taxon>Bacteria</taxon>
        <taxon>Pseudomonadati</taxon>
        <taxon>Pseudomonadota</taxon>
        <taxon>Alphaproteobacteria</taxon>
        <taxon>Rhodobacterales</taxon>
        <taxon>Paracoccaceae</taxon>
        <taxon>Oceanicella</taxon>
    </lineage>
</organism>
<dbReference type="PANTHER" id="PTHR43790">
    <property type="entry name" value="CARBOHYDRATE TRANSPORT ATP-BINDING PROTEIN MG119-RELATED"/>
    <property type="match status" value="1"/>
</dbReference>
<dbReference type="InterPro" id="IPR050107">
    <property type="entry name" value="ABC_carbohydrate_import_ATPase"/>
</dbReference>
<name>A0A1M7SU73_9RHOB</name>
<dbReference type="SMART" id="SM00382">
    <property type="entry name" value="AAA"/>
    <property type="match status" value="2"/>
</dbReference>
<feature type="domain" description="ABC transporter" evidence="3">
    <location>
        <begin position="10"/>
        <end position="251"/>
    </location>
</feature>
<dbReference type="Proteomes" id="UP000184066">
    <property type="component" value="Unassembled WGS sequence"/>
</dbReference>
<dbReference type="PROSITE" id="PS50893">
    <property type="entry name" value="ABC_TRANSPORTER_2"/>
    <property type="match status" value="2"/>
</dbReference>
<accession>A0A1M7SU73</accession>
<protein>
    <submittedName>
        <fullName evidence="4">Simple sugar transport system ATP-binding protein</fullName>
    </submittedName>
</protein>
<dbReference type="Pfam" id="PF00005">
    <property type="entry name" value="ABC_tran"/>
    <property type="match status" value="2"/>
</dbReference>
<dbReference type="PROSITE" id="PS00211">
    <property type="entry name" value="ABC_TRANSPORTER_1"/>
    <property type="match status" value="1"/>
</dbReference>
<dbReference type="InterPro" id="IPR003439">
    <property type="entry name" value="ABC_transporter-like_ATP-bd"/>
</dbReference>
<reference evidence="4 5" key="1">
    <citation type="submission" date="2016-12" db="EMBL/GenBank/DDBJ databases">
        <authorList>
            <person name="Song W.-J."/>
            <person name="Kurnit D.M."/>
        </authorList>
    </citation>
    <scope>NUCLEOTIDE SEQUENCE [LARGE SCALE GENOMIC DNA]</scope>
    <source>
        <strain evidence="4 5">CGMCC 1.10808</strain>
    </source>
</reference>
<dbReference type="GO" id="GO:0016887">
    <property type="term" value="F:ATP hydrolysis activity"/>
    <property type="evidence" value="ECO:0007669"/>
    <property type="project" value="InterPro"/>
</dbReference>
<dbReference type="InterPro" id="IPR027417">
    <property type="entry name" value="P-loop_NTPase"/>
</dbReference>
<dbReference type="STRING" id="1189325.SAMN04488119_101236"/>
<keyword evidence="1" id="KW-0547">Nucleotide-binding</keyword>
<dbReference type="Gene3D" id="3.40.50.300">
    <property type="entry name" value="P-loop containing nucleotide triphosphate hydrolases"/>
    <property type="match status" value="2"/>
</dbReference>
<sequence length="513" mass="54515">MPPTDAPHVLRLRGLTKRFGPVLANDSIDLDLRRGEILALLGENGAGKTTLMNMLFGHYLPDSGAIEVADGADGALRPLPLGRPQAALRAGVGMVHQHFTLALNLSALDNILLGAEPLFALRRRTGAARRKIDAIMARTGLNVDLDAPVGRLTVGERQRVEILKALYRDARILVLDEPTAVLTPQEADGLFQTLGAMAREGLSVIFISHKLREVLAFSHRIAVLRHGRKVGEMRTDEADLPAIARMMVGQDVESPPRPPMTPGEPVLELREVTLAGAGGRAGLRGASLRVHAREIVGVAGVSGNGQAALAALVSGLAAPEKGELLLRGAAPARFDPAAMIAAGVGRIPEDRHHDGVVGSMTLAENLIIERLDDPAVSRAGFLRRGRIRAEAERACAAYDVRGQGPDGAARLLSGGNMQKLILARVFERAPDLILANQPTRGLDLGAANEVARRLLEARARGAGVLLISEDLDEILALSDRVVVMHEGRLTEAPARDRAQIGLMMAGRGAEEAA</sequence>
<feature type="domain" description="ABC transporter" evidence="3">
    <location>
        <begin position="267"/>
        <end position="511"/>
    </location>
</feature>
<gene>
    <name evidence="4" type="ORF">SAMN05216200_103237</name>
</gene>
<evidence type="ECO:0000256" key="2">
    <source>
        <dbReference type="ARBA" id="ARBA00022840"/>
    </source>
</evidence>
<evidence type="ECO:0000256" key="1">
    <source>
        <dbReference type="ARBA" id="ARBA00022741"/>
    </source>
</evidence>
<dbReference type="GO" id="GO:0005524">
    <property type="term" value="F:ATP binding"/>
    <property type="evidence" value="ECO:0007669"/>
    <property type="project" value="UniProtKB-KW"/>
</dbReference>
<keyword evidence="5" id="KW-1185">Reference proteome</keyword>
<dbReference type="AlphaFoldDB" id="A0A1M7SU73"/>
<evidence type="ECO:0000313" key="5">
    <source>
        <dbReference type="Proteomes" id="UP000184066"/>
    </source>
</evidence>
<dbReference type="EMBL" id="FRDL01000003">
    <property type="protein sequence ID" value="SHN62001.1"/>
    <property type="molecule type" value="Genomic_DNA"/>
</dbReference>
<dbReference type="PANTHER" id="PTHR43790:SF4">
    <property type="entry name" value="GUANOSINE IMPORT ATP-BINDING PROTEIN NUPO"/>
    <property type="match status" value="1"/>
</dbReference>
<dbReference type="InterPro" id="IPR003593">
    <property type="entry name" value="AAA+_ATPase"/>
</dbReference>
<keyword evidence="2 4" id="KW-0067">ATP-binding</keyword>
<dbReference type="OrthoDB" id="9805029at2"/>
<dbReference type="CDD" id="cd03215">
    <property type="entry name" value="ABC_Carb_Monos_II"/>
    <property type="match status" value="1"/>
</dbReference>
<evidence type="ECO:0000313" key="4">
    <source>
        <dbReference type="EMBL" id="SHN62001.1"/>
    </source>
</evidence>
<dbReference type="SUPFAM" id="SSF52540">
    <property type="entry name" value="P-loop containing nucleoside triphosphate hydrolases"/>
    <property type="match status" value="2"/>
</dbReference>
<proteinExistence type="predicted"/>
<evidence type="ECO:0000259" key="3">
    <source>
        <dbReference type="PROSITE" id="PS50893"/>
    </source>
</evidence>
<keyword evidence="4" id="KW-0762">Sugar transport</keyword>
<keyword evidence="4" id="KW-0813">Transport</keyword>
<dbReference type="InterPro" id="IPR017871">
    <property type="entry name" value="ABC_transporter-like_CS"/>
</dbReference>
<dbReference type="CDD" id="cd03216">
    <property type="entry name" value="ABC_Carb_Monos_I"/>
    <property type="match status" value="1"/>
</dbReference>
<dbReference type="RefSeq" id="WP_072746812.1">
    <property type="nucleotide sequence ID" value="NZ_FOHL01000001.1"/>
</dbReference>